<feature type="compositionally biased region" description="Polar residues" evidence="12">
    <location>
        <begin position="235"/>
        <end position="248"/>
    </location>
</feature>
<evidence type="ECO:0000256" key="10">
    <source>
        <dbReference type="ARBA" id="ARBA00023242"/>
    </source>
</evidence>
<keyword evidence="3" id="KW-0677">Repeat</keyword>
<evidence type="ECO:0000259" key="13">
    <source>
        <dbReference type="PROSITE" id="PS50114"/>
    </source>
</evidence>
<evidence type="ECO:0000256" key="9">
    <source>
        <dbReference type="ARBA" id="ARBA00023163"/>
    </source>
</evidence>
<dbReference type="GO" id="GO:0045944">
    <property type="term" value="P:positive regulation of transcription by RNA polymerase II"/>
    <property type="evidence" value="ECO:0007669"/>
    <property type="project" value="TreeGrafter"/>
</dbReference>
<sequence length="841" mass="94187">MARSQSDAFNRERIPPERKEEESEVNEDRSGSDQEQKMKQEMPHDSSSNEVRDSPDNDPKQKQSFPIPSDHFTTLTNMENPLRFNKFISTEKSLDHHSNFHDDQPHIHHPGSSGHVHLRHGDHVYTNFHHSNSEHNNNDLEARSSSMNNHHEQSLHGNISLAHHHIRDNNQDDSHLNHIQHQYSVTDSEGVTHLINLPNHQSTMMHHNSQSLSPQDKSDHHRQTRDDENCDGHQMNHNFSPKDNQSTESHVHNLTLAAASEKNNSESQLVHQHVLHRQSMDTCSDINVETHLVHLQQSGEPSIQDNNDVEAHSSVLNHRQLLHSSSSLESDLQHINHDQDDPHHQVVSLLHDKDLSADIHHGDLSHRLSLDLTSASHNSSFPHIRSPASPQHFFAERLGYTNLSEFGRPLSTLNDSTDASVENLPLRSILATSSYLQPTSMVNQRDLVMDPNGLHAVSTPSITYHHLPDNGDSSVTPTSSPLFCSGVNTSSPSSKLLGLQAYGRSHDNNNVGSLMWSQVSDELVTKSSPLPLSMSGSSLLSRPNTSGHVSSYVSDLSTWPGYDNIPQNIQVQLAQSAGASVVGDGDLYSGLESRECVNCGAISTPLWRRDGTGHYLCNACGLYHRMNGMNRPVVKNQKRLSASRRNGLYCSNCQTTNTSLWRRNNQGEPVCNACGLYFKLHKLNRPLTMKKDNIQRRKRKPKASEIRNDRDNSPKQPWPPIKQEVIDESGFNLSPKYSEANLLGHNFYVYQSTASSTPRTLPMFNNVKESKTPTIIQHALSQHSSLPFLLTQSQTGNSPETELSSPRPDSNPDYPVSPHRISLHGQSLESPGGFESETILH</sequence>
<protein>
    <submittedName>
        <fullName evidence="14">Transcription factor GATA-5</fullName>
    </submittedName>
</protein>
<feature type="compositionally biased region" description="Basic and acidic residues" evidence="12">
    <location>
        <begin position="50"/>
        <end position="61"/>
    </location>
</feature>
<dbReference type="CDD" id="cd00202">
    <property type="entry name" value="ZnF_GATA"/>
    <property type="match status" value="2"/>
</dbReference>
<evidence type="ECO:0000256" key="7">
    <source>
        <dbReference type="ARBA" id="ARBA00023125"/>
    </source>
</evidence>
<keyword evidence="4 11" id="KW-0863">Zinc-finger</keyword>
<gene>
    <name evidence="14" type="primary">GATA5</name>
    <name evidence="14" type="ORF">CDAR_20801</name>
</gene>
<feature type="compositionally biased region" description="Polar residues" evidence="12">
    <location>
        <begin position="791"/>
        <end position="808"/>
    </location>
</feature>
<comment type="subcellular location">
    <subcellularLocation>
        <location evidence="1">Nucleus</location>
    </subcellularLocation>
</comment>
<dbReference type="FunFam" id="3.30.50.10:FF:000032">
    <property type="entry name" value="Transcription factor GATA-3"/>
    <property type="match status" value="1"/>
</dbReference>
<dbReference type="InterPro" id="IPR039355">
    <property type="entry name" value="Transcription_factor_GATA"/>
</dbReference>
<dbReference type="Proteomes" id="UP001054837">
    <property type="component" value="Unassembled WGS sequence"/>
</dbReference>
<feature type="compositionally biased region" description="Basic and acidic residues" evidence="12">
    <location>
        <begin position="9"/>
        <end position="44"/>
    </location>
</feature>
<name>A0AAV4QH11_9ARAC</name>
<evidence type="ECO:0000256" key="3">
    <source>
        <dbReference type="ARBA" id="ARBA00022737"/>
    </source>
</evidence>
<evidence type="ECO:0000256" key="11">
    <source>
        <dbReference type="PROSITE-ProRule" id="PRU00094"/>
    </source>
</evidence>
<feature type="region of interest" description="Disordered" evidence="12">
    <location>
        <begin position="791"/>
        <end position="841"/>
    </location>
</feature>
<reference evidence="14 15" key="1">
    <citation type="submission" date="2021-06" db="EMBL/GenBank/DDBJ databases">
        <title>Caerostris darwini draft genome.</title>
        <authorList>
            <person name="Kono N."/>
            <person name="Arakawa K."/>
        </authorList>
    </citation>
    <scope>NUCLEOTIDE SEQUENCE [LARGE SCALE GENOMIC DNA]</scope>
</reference>
<keyword evidence="5" id="KW-0862">Zinc</keyword>
<feature type="region of interest" description="Disordered" evidence="12">
    <location>
        <begin position="204"/>
        <end position="249"/>
    </location>
</feature>
<keyword evidence="15" id="KW-1185">Reference proteome</keyword>
<dbReference type="SMART" id="SM00401">
    <property type="entry name" value="ZnF_GATA"/>
    <property type="match status" value="2"/>
</dbReference>
<feature type="compositionally biased region" description="Polar residues" evidence="12">
    <location>
        <begin position="62"/>
        <end position="74"/>
    </location>
</feature>
<dbReference type="SUPFAM" id="SSF57716">
    <property type="entry name" value="Glucocorticoid receptor-like (DNA-binding domain)"/>
    <property type="match status" value="2"/>
</dbReference>
<dbReference type="Gene3D" id="3.30.50.10">
    <property type="entry name" value="Erythroid Transcription Factor GATA-1, subunit A"/>
    <property type="match status" value="2"/>
</dbReference>
<dbReference type="AlphaFoldDB" id="A0AAV4QH11"/>
<keyword evidence="9" id="KW-0804">Transcription</keyword>
<evidence type="ECO:0000256" key="6">
    <source>
        <dbReference type="ARBA" id="ARBA00023015"/>
    </source>
</evidence>
<evidence type="ECO:0000256" key="8">
    <source>
        <dbReference type="ARBA" id="ARBA00023159"/>
    </source>
</evidence>
<feature type="region of interest" description="Disordered" evidence="12">
    <location>
        <begin position="689"/>
        <end position="721"/>
    </location>
</feature>
<dbReference type="PROSITE" id="PS00344">
    <property type="entry name" value="GATA_ZN_FINGER_1"/>
    <property type="match status" value="2"/>
</dbReference>
<proteinExistence type="predicted"/>
<keyword evidence="6" id="KW-0805">Transcription regulation</keyword>
<evidence type="ECO:0000313" key="15">
    <source>
        <dbReference type="Proteomes" id="UP001054837"/>
    </source>
</evidence>
<keyword evidence="7" id="KW-0238">DNA-binding</keyword>
<dbReference type="InterPro" id="IPR013088">
    <property type="entry name" value="Znf_NHR/GATA"/>
</dbReference>
<feature type="domain" description="GATA-type" evidence="13">
    <location>
        <begin position="590"/>
        <end position="644"/>
    </location>
</feature>
<feature type="compositionally biased region" description="Polar residues" evidence="12">
    <location>
        <begin position="204"/>
        <end position="215"/>
    </location>
</feature>
<evidence type="ECO:0000256" key="4">
    <source>
        <dbReference type="ARBA" id="ARBA00022771"/>
    </source>
</evidence>
<keyword evidence="2" id="KW-0479">Metal-binding</keyword>
<evidence type="ECO:0000313" key="14">
    <source>
        <dbReference type="EMBL" id="GIY07340.1"/>
    </source>
</evidence>
<evidence type="ECO:0000256" key="5">
    <source>
        <dbReference type="ARBA" id="ARBA00022833"/>
    </source>
</evidence>
<dbReference type="GO" id="GO:0045165">
    <property type="term" value="P:cell fate commitment"/>
    <property type="evidence" value="ECO:0007669"/>
    <property type="project" value="TreeGrafter"/>
</dbReference>
<comment type="caution">
    <text evidence="14">The sequence shown here is derived from an EMBL/GenBank/DDBJ whole genome shotgun (WGS) entry which is preliminary data.</text>
</comment>
<dbReference type="GO" id="GO:0000981">
    <property type="term" value="F:DNA-binding transcription factor activity, RNA polymerase II-specific"/>
    <property type="evidence" value="ECO:0007669"/>
    <property type="project" value="TreeGrafter"/>
</dbReference>
<keyword evidence="10" id="KW-0539">Nucleus</keyword>
<feature type="compositionally biased region" description="Basic and acidic residues" evidence="12">
    <location>
        <begin position="131"/>
        <end position="142"/>
    </location>
</feature>
<dbReference type="GO" id="GO:0000978">
    <property type="term" value="F:RNA polymerase II cis-regulatory region sequence-specific DNA binding"/>
    <property type="evidence" value="ECO:0007669"/>
    <property type="project" value="TreeGrafter"/>
</dbReference>
<evidence type="ECO:0000256" key="12">
    <source>
        <dbReference type="SAM" id="MobiDB-lite"/>
    </source>
</evidence>
<feature type="domain" description="GATA-type" evidence="13">
    <location>
        <begin position="644"/>
        <end position="697"/>
    </location>
</feature>
<dbReference type="Pfam" id="PF00320">
    <property type="entry name" value="GATA"/>
    <property type="match status" value="2"/>
</dbReference>
<dbReference type="InterPro" id="IPR000679">
    <property type="entry name" value="Znf_GATA"/>
</dbReference>
<dbReference type="FunFam" id="3.30.50.10:FF:000001">
    <property type="entry name" value="GATA transcription factor (GATAd)"/>
    <property type="match status" value="1"/>
</dbReference>
<keyword evidence="8" id="KW-0010">Activator</keyword>
<feature type="region of interest" description="Disordered" evidence="12">
    <location>
        <begin position="1"/>
        <end position="74"/>
    </location>
</feature>
<dbReference type="PROSITE" id="PS50114">
    <property type="entry name" value="GATA_ZN_FINGER_2"/>
    <property type="match status" value="2"/>
</dbReference>
<feature type="compositionally biased region" description="Basic and acidic residues" evidence="12">
    <location>
        <begin position="216"/>
        <end position="231"/>
    </location>
</feature>
<dbReference type="GO" id="GO:0005634">
    <property type="term" value="C:nucleus"/>
    <property type="evidence" value="ECO:0007669"/>
    <property type="project" value="UniProtKB-SubCell"/>
</dbReference>
<dbReference type="GO" id="GO:0000122">
    <property type="term" value="P:negative regulation of transcription by RNA polymerase II"/>
    <property type="evidence" value="ECO:0007669"/>
    <property type="project" value="TreeGrafter"/>
</dbReference>
<dbReference type="PANTHER" id="PTHR10071:SF337">
    <property type="entry name" value="GATA-BINDING FACTOR A"/>
    <property type="match status" value="1"/>
</dbReference>
<accession>A0AAV4QH11</accession>
<dbReference type="GO" id="GO:0008270">
    <property type="term" value="F:zinc ion binding"/>
    <property type="evidence" value="ECO:0007669"/>
    <property type="project" value="UniProtKB-KW"/>
</dbReference>
<organism evidence="14 15">
    <name type="scientific">Caerostris darwini</name>
    <dbReference type="NCBI Taxonomy" id="1538125"/>
    <lineage>
        <taxon>Eukaryota</taxon>
        <taxon>Metazoa</taxon>
        <taxon>Ecdysozoa</taxon>
        <taxon>Arthropoda</taxon>
        <taxon>Chelicerata</taxon>
        <taxon>Arachnida</taxon>
        <taxon>Araneae</taxon>
        <taxon>Araneomorphae</taxon>
        <taxon>Entelegynae</taxon>
        <taxon>Araneoidea</taxon>
        <taxon>Araneidae</taxon>
        <taxon>Caerostris</taxon>
    </lineage>
</organism>
<evidence type="ECO:0000256" key="2">
    <source>
        <dbReference type="ARBA" id="ARBA00022723"/>
    </source>
</evidence>
<feature type="compositionally biased region" description="Basic and acidic residues" evidence="12">
    <location>
        <begin position="95"/>
        <end position="106"/>
    </location>
</feature>
<feature type="region of interest" description="Disordered" evidence="12">
    <location>
        <begin position="95"/>
        <end position="154"/>
    </location>
</feature>
<feature type="compositionally biased region" description="Basic and acidic residues" evidence="12">
    <location>
        <begin position="702"/>
        <end position="713"/>
    </location>
</feature>
<dbReference type="PRINTS" id="PR00619">
    <property type="entry name" value="GATAZNFINGER"/>
</dbReference>
<dbReference type="EMBL" id="BPLQ01004331">
    <property type="protein sequence ID" value="GIY07340.1"/>
    <property type="molecule type" value="Genomic_DNA"/>
</dbReference>
<evidence type="ECO:0000256" key="1">
    <source>
        <dbReference type="ARBA" id="ARBA00004123"/>
    </source>
</evidence>
<dbReference type="PANTHER" id="PTHR10071">
    <property type="entry name" value="TRANSCRIPTION FACTOR GATA FAMILY MEMBER"/>
    <property type="match status" value="1"/>
</dbReference>